<protein>
    <submittedName>
        <fullName evidence="3">Alpha-glucosidase</fullName>
    </submittedName>
</protein>
<dbReference type="InterPro" id="IPR013780">
    <property type="entry name" value="Glyco_hydro_b"/>
</dbReference>
<dbReference type="CDD" id="cd11333">
    <property type="entry name" value="AmyAc_SI_OligoGlu_DGase"/>
    <property type="match status" value="1"/>
</dbReference>
<dbReference type="SUPFAM" id="SSF51445">
    <property type="entry name" value="(Trans)glycosidases"/>
    <property type="match status" value="1"/>
</dbReference>
<evidence type="ECO:0000259" key="2">
    <source>
        <dbReference type="SMART" id="SM00642"/>
    </source>
</evidence>
<organism evidence="3 4">
    <name type="scientific">Ohessyouella blattaphilus</name>
    <dbReference type="NCBI Taxonomy" id="2949333"/>
    <lineage>
        <taxon>Bacteria</taxon>
        <taxon>Bacillati</taxon>
        <taxon>Bacillota</taxon>
        <taxon>Clostridia</taxon>
        <taxon>Lachnospirales</taxon>
        <taxon>Lachnospiraceae</taxon>
        <taxon>Ohessyouella</taxon>
    </lineage>
</organism>
<dbReference type="Proteomes" id="UP001523565">
    <property type="component" value="Unassembled WGS sequence"/>
</dbReference>
<dbReference type="SMART" id="SM00642">
    <property type="entry name" value="Aamy"/>
    <property type="match status" value="1"/>
</dbReference>
<reference evidence="3 4" key="1">
    <citation type="journal article" date="2022" name="Genome Biol. Evol.">
        <title>Host diet, physiology and behaviors set the stage for Lachnospiraceae cladogenesis.</title>
        <authorList>
            <person name="Vera-Ponce De Leon A."/>
            <person name="Schneider M."/>
            <person name="Jahnes B.C."/>
            <person name="Sadowski V."/>
            <person name="Camuy-Velez L.A."/>
            <person name="Duan J."/>
            <person name="Sabree Z.L."/>
        </authorList>
    </citation>
    <scope>NUCLEOTIDE SEQUENCE [LARGE SCALE GENOMIC DNA]</scope>
    <source>
        <strain evidence="3 4">PAL227</strain>
    </source>
</reference>
<accession>A0ABT1EIA2</accession>
<dbReference type="PANTHER" id="PTHR10357">
    <property type="entry name" value="ALPHA-AMYLASE FAMILY MEMBER"/>
    <property type="match status" value="1"/>
</dbReference>
<sequence length="560" mass="64379">MDKRKWWKESVVYQIYPQSFCDDNGDGIGDILGIIKKLDYLKWLGVDVLWLSPFYPSPGYDNGYDISDYEGVDPRYGTMEDFERLLAEAHSRDLKVIIDLVVNHTSDEHPWFTAANVDKTAPTRDYYIWREPGSDGQLPNNWGALFGGPAWSLDRDSEEYYLHLFSPKQPDLNWENPKLRADVYAMMDRWLARGVDGFRMDVISLIAKPADLSDGPVGPSGYFDPRGRIAANPRVHEHLREMRQKALAGHDIMTVGEAAATTLEEARRFTNPDGSELDMVFQFEHMDLDGGETFKWNDQVIPLPELKKVMAKWQQGLEQRGWNALFWNNHDQPRMLSRLGDEGELRETSAKMLAVCLHMLKGTPFIYQGEELGMTNMCFASSDQLRDSESRNAYQRYTEDGSISKEDMLRYISLKSRDNARTPMQWSGNIGAGFTTGKPWMDINANYTVINAQEQKSRGDSVLAFYRELIRLRRNYAVIVYGEFVPDDLDNPDVFAYQRCLLHQRLYVCCNFTSQRQQWVPPEAFAGDDVELLLTNIEASTYLENHQLAPYEAVVLLKEE</sequence>
<dbReference type="InterPro" id="IPR006047">
    <property type="entry name" value="GH13_cat_dom"/>
</dbReference>
<feature type="domain" description="Glycosyl hydrolase family 13 catalytic" evidence="2">
    <location>
        <begin position="14"/>
        <end position="421"/>
    </location>
</feature>
<evidence type="ECO:0000313" key="4">
    <source>
        <dbReference type="Proteomes" id="UP001523565"/>
    </source>
</evidence>
<dbReference type="Gene3D" id="2.60.40.1180">
    <property type="entry name" value="Golgi alpha-mannosidase II"/>
    <property type="match status" value="1"/>
</dbReference>
<dbReference type="InterPro" id="IPR017853">
    <property type="entry name" value="GH"/>
</dbReference>
<gene>
    <name evidence="3" type="ORF">NK118_09240</name>
</gene>
<evidence type="ECO:0000313" key="3">
    <source>
        <dbReference type="EMBL" id="MCP1110433.1"/>
    </source>
</evidence>
<proteinExistence type="inferred from homology"/>
<comment type="caution">
    <text evidence="3">The sequence shown here is derived from an EMBL/GenBank/DDBJ whole genome shotgun (WGS) entry which is preliminary data.</text>
</comment>
<dbReference type="Gene3D" id="3.90.400.10">
    <property type="entry name" value="Oligo-1,6-glucosidase, Domain 2"/>
    <property type="match status" value="1"/>
</dbReference>
<evidence type="ECO:0000256" key="1">
    <source>
        <dbReference type="ARBA" id="ARBA00008061"/>
    </source>
</evidence>
<comment type="similarity">
    <text evidence="1">Belongs to the glycosyl hydrolase 13 family.</text>
</comment>
<name>A0ABT1EIA2_9FIRM</name>
<dbReference type="Gene3D" id="3.20.20.80">
    <property type="entry name" value="Glycosidases"/>
    <property type="match status" value="1"/>
</dbReference>
<dbReference type="NCBIfam" id="NF008183">
    <property type="entry name" value="PRK10933.1"/>
    <property type="match status" value="1"/>
</dbReference>
<dbReference type="SUPFAM" id="SSF51011">
    <property type="entry name" value="Glycosyl hydrolase domain"/>
    <property type="match status" value="1"/>
</dbReference>
<keyword evidence="4" id="KW-1185">Reference proteome</keyword>
<dbReference type="InterPro" id="IPR045857">
    <property type="entry name" value="O16G_dom_2"/>
</dbReference>
<dbReference type="EMBL" id="JAMZFV010000013">
    <property type="protein sequence ID" value="MCP1110433.1"/>
    <property type="molecule type" value="Genomic_DNA"/>
</dbReference>
<dbReference type="RefSeq" id="WP_262069313.1">
    <property type="nucleotide sequence ID" value="NZ_JAMXOC010000013.1"/>
</dbReference>
<dbReference type="PANTHER" id="PTHR10357:SF179">
    <property type="entry name" value="NEUTRAL AND BASIC AMINO ACID TRANSPORT PROTEIN RBAT"/>
    <property type="match status" value="1"/>
</dbReference>
<dbReference type="Pfam" id="PF00128">
    <property type="entry name" value="Alpha-amylase"/>
    <property type="match status" value="1"/>
</dbReference>